<dbReference type="GO" id="GO:0004497">
    <property type="term" value="F:monooxygenase activity"/>
    <property type="evidence" value="ECO:0007669"/>
    <property type="project" value="InterPro"/>
</dbReference>
<evidence type="ECO:0000313" key="3">
    <source>
        <dbReference type="Proteomes" id="UP000660680"/>
    </source>
</evidence>
<dbReference type="GO" id="GO:0020037">
    <property type="term" value="F:heme binding"/>
    <property type="evidence" value="ECO:0007669"/>
    <property type="project" value="InterPro"/>
</dbReference>
<comment type="caution">
    <text evidence="2">The sequence shown here is derived from an EMBL/GenBank/DDBJ whole genome shotgun (WGS) entry which is preliminary data.</text>
</comment>
<name>A0A918LH01_9PSEU</name>
<reference evidence="2" key="2">
    <citation type="submission" date="2020-09" db="EMBL/GenBank/DDBJ databases">
        <authorList>
            <person name="Sun Q."/>
            <person name="Ohkuma M."/>
        </authorList>
    </citation>
    <scope>NUCLEOTIDE SEQUENCE</scope>
    <source>
        <strain evidence="2">JCM 3276</strain>
    </source>
</reference>
<dbReference type="SUPFAM" id="SSF48264">
    <property type="entry name" value="Cytochrome P450"/>
    <property type="match status" value="1"/>
</dbReference>
<organism evidence="2 3">
    <name type="scientific">Actinokineospora fastidiosa</name>
    <dbReference type="NCBI Taxonomy" id="1816"/>
    <lineage>
        <taxon>Bacteria</taxon>
        <taxon>Bacillati</taxon>
        <taxon>Actinomycetota</taxon>
        <taxon>Actinomycetes</taxon>
        <taxon>Pseudonocardiales</taxon>
        <taxon>Pseudonocardiaceae</taxon>
        <taxon>Actinokineospora</taxon>
    </lineage>
</organism>
<dbReference type="Proteomes" id="UP000660680">
    <property type="component" value="Unassembled WGS sequence"/>
</dbReference>
<dbReference type="PRINTS" id="PR00359">
    <property type="entry name" value="BP450"/>
</dbReference>
<protein>
    <recommendedName>
        <fullName evidence="4">Cytochrome P450</fullName>
    </recommendedName>
</protein>
<dbReference type="GO" id="GO:0005506">
    <property type="term" value="F:iron ion binding"/>
    <property type="evidence" value="ECO:0007669"/>
    <property type="project" value="InterPro"/>
</dbReference>
<dbReference type="PANTHER" id="PTHR46696">
    <property type="entry name" value="P450, PUTATIVE (EUROFUNG)-RELATED"/>
    <property type="match status" value="1"/>
</dbReference>
<accession>A0A918LH01</accession>
<evidence type="ECO:0000313" key="2">
    <source>
        <dbReference type="EMBL" id="GGS46116.1"/>
    </source>
</evidence>
<evidence type="ECO:0000256" key="1">
    <source>
        <dbReference type="ARBA" id="ARBA00010617"/>
    </source>
</evidence>
<dbReference type="InterPro" id="IPR002397">
    <property type="entry name" value="Cyt_P450_B"/>
</dbReference>
<comment type="similarity">
    <text evidence="1">Belongs to the cytochrome P450 family.</text>
</comment>
<dbReference type="AlphaFoldDB" id="A0A918LH01"/>
<dbReference type="EMBL" id="BMRB01000004">
    <property type="protein sequence ID" value="GGS46116.1"/>
    <property type="molecule type" value="Genomic_DNA"/>
</dbReference>
<dbReference type="InterPro" id="IPR036396">
    <property type="entry name" value="Cyt_P450_sf"/>
</dbReference>
<dbReference type="PROSITE" id="PS00086">
    <property type="entry name" value="CYTOCHROME_P450"/>
    <property type="match status" value="1"/>
</dbReference>
<dbReference type="InterPro" id="IPR017972">
    <property type="entry name" value="Cyt_P450_CS"/>
</dbReference>
<sequence length="376" mass="40541">MTMQTLPHGLERRADTGQWVVRSQELADIALRDPHIGMAIDPDRVGVGLPGPDDVPTVAQFFELWYHRGANHPVFGRQLRGVYSAAAIAPFEPVFARIAEGLAGRLPDSGDLVPAFVAPYCLDSTFALMGFPEAEWPRLAKAYHVVMHVIRQRFLGVLDLPARTAAAFDATMRYLRSVMTQPLADTPLMRAFAAYEGASVWSDVATIGQLLAAGVPQVTTGLGVSAHALFGQDDVLRAVRADEVGVAQVAEEAMRLAPPFLVIAGWTNEVCECLGVRLEPRTPVLVDIVAVNRDTERPAEFCPVRGRNTAITFGKGAHYCLGATSARKQIAAALAVLAERDLRVDPPTLDDDGFSQVLRALPYRADDHSGRSGAGG</sequence>
<evidence type="ECO:0008006" key="4">
    <source>
        <dbReference type="Google" id="ProtNLM"/>
    </source>
</evidence>
<dbReference type="Gene3D" id="1.10.630.10">
    <property type="entry name" value="Cytochrome P450"/>
    <property type="match status" value="1"/>
</dbReference>
<keyword evidence="3" id="KW-1185">Reference proteome</keyword>
<reference evidence="2" key="1">
    <citation type="journal article" date="2014" name="Int. J. Syst. Evol. Microbiol.">
        <title>Complete genome sequence of Corynebacterium casei LMG S-19264T (=DSM 44701T), isolated from a smear-ripened cheese.</title>
        <authorList>
            <consortium name="US DOE Joint Genome Institute (JGI-PGF)"/>
            <person name="Walter F."/>
            <person name="Albersmeier A."/>
            <person name="Kalinowski J."/>
            <person name="Ruckert C."/>
        </authorList>
    </citation>
    <scope>NUCLEOTIDE SEQUENCE</scope>
    <source>
        <strain evidence="2">JCM 3276</strain>
    </source>
</reference>
<proteinExistence type="inferred from homology"/>
<dbReference type="GO" id="GO:0016705">
    <property type="term" value="F:oxidoreductase activity, acting on paired donors, with incorporation or reduction of molecular oxygen"/>
    <property type="evidence" value="ECO:0007669"/>
    <property type="project" value="InterPro"/>
</dbReference>
<dbReference type="RefSeq" id="WP_189212702.1">
    <property type="nucleotide sequence ID" value="NZ_BMRB01000004.1"/>
</dbReference>
<dbReference type="PANTHER" id="PTHR46696:SF1">
    <property type="entry name" value="CYTOCHROME P450 YJIB-RELATED"/>
    <property type="match status" value="1"/>
</dbReference>
<gene>
    <name evidence="2" type="ORF">GCM10010171_46640</name>
</gene>